<dbReference type="InterPro" id="IPR002898">
    <property type="entry name" value="MotA_ExbB_proton_chnl"/>
</dbReference>
<gene>
    <name evidence="9" type="ORF">I9W95_08635</name>
</gene>
<comment type="similarity">
    <text evidence="6">Belongs to the exbB/tolQ family.</text>
</comment>
<keyword evidence="6" id="KW-0813">Transport</keyword>
<comment type="caution">
    <text evidence="9">The sequence shown here is derived from an EMBL/GenBank/DDBJ whole genome shotgun (WGS) entry which is preliminary data.</text>
</comment>
<name>A0ABS7ZPL9_9GAMM</name>
<evidence type="ECO:0000256" key="1">
    <source>
        <dbReference type="ARBA" id="ARBA00004651"/>
    </source>
</evidence>
<keyword evidence="4 7" id="KW-1133">Transmembrane helix</keyword>
<protein>
    <submittedName>
        <fullName evidence="9">MotA/TolQ/ExbB proton channel family protein</fullName>
    </submittedName>
</protein>
<keyword evidence="6" id="KW-0653">Protein transport</keyword>
<feature type="transmembrane region" description="Helical" evidence="7">
    <location>
        <begin position="47"/>
        <end position="71"/>
    </location>
</feature>
<evidence type="ECO:0000256" key="4">
    <source>
        <dbReference type="ARBA" id="ARBA00022989"/>
    </source>
</evidence>
<comment type="subcellular location">
    <subcellularLocation>
        <location evidence="1">Cell membrane</location>
        <topology evidence="1">Multi-pass membrane protein</topology>
    </subcellularLocation>
    <subcellularLocation>
        <location evidence="6">Membrane</location>
        <topology evidence="6">Multi-pass membrane protein</topology>
    </subcellularLocation>
</comment>
<feature type="transmembrane region" description="Helical" evidence="7">
    <location>
        <begin position="6"/>
        <end position="26"/>
    </location>
</feature>
<dbReference type="PANTHER" id="PTHR30625:SF11">
    <property type="entry name" value="MOTA_TOLQ_EXBB PROTON CHANNEL DOMAIN-CONTAINING PROTEIN"/>
    <property type="match status" value="1"/>
</dbReference>
<evidence type="ECO:0000313" key="10">
    <source>
        <dbReference type="Proteomes" id="UP000714380"/>
    </source>
</evidence>
<evidence type="ECO:0000256" key="3">
    <source>
        <dbReference type="ARBA" id="ARBA00022692"/>
    </source>
</evidence>
<keyword evidence="10" id="KW-1185">Reference proteome</keyword>
<evidence type="ECO:0000259" key="8">
    <source>
        <dbReference type="Pfam" id="PF01618"/>
    </source>
</evidence>
<dbReference type="Pfam" id="PF01618">
    <property type="entry name" value="MotA_ExbB"/>
    <property type="match status" value="1"/>
</dbReference>
<evidence type="ECO:0000256" key="2">
    <source>
        <dbReference type="ARBA" id="ARBA00022475"/>
    </source>
</evidence>
<evidence type="ECO:0000256" key="6">
    <source>
        <dbReference type="RuleBase" id="RU004057"/>
    </source>
</evidence>
<accession>A0ABS7ZPL9</accession>
<evidence type="ECO:0000256" key="5">
    <source>
        <dbReference type="ARBA" id="ARBA00023136"/>
    </source>
</evidence>
<dbReference type="Proteomes" id="UP000714380">
    <property type="component" value="Unassembled WGS sequence"/>
</dbReference>
<evidence type="ECO:0000313" key="9">
    <source>
        <dbReference type="EMBL" id="MCA6063674.1"/>
    </source>
</evidence>
<keyword evidence="3 7" id="KW-0812">Transmembrane</keyword>
<dbReference type="PANTHER" id="PTHR30625">
    <property type="entry name" value="PROTEIN TOLQ"/>
    <property type="match status" value="1"/>
</dbReference>
<feature type="domain" description="MotA/TolQ/ExbB proton channel" evidence="8">
    <location>
        <begin position="49"/>
        <end position="123"/>
    </location>
</feature>
<sequence>MSHDVLNQIAASGMCWIILTLALVCYQQLALRWLTPVSELREGCDGADCFIPTMIAALPLLGLLGTIMGLLDCFAALASGQSGADLFSAGIGDALLTTQLGLLCALPAWLLHSSLNSRINRSLSLQAQVA</sequence>
<keyword evidence="5 7" id="KW-0472">Membrane</keyword>
<keyword evidence="2" id="KW-1003">Cell membrane</keyword>
<proteinExistence type="inferred from homology"/>
<evidence type="ECO:0000256" key="7">
    <source>
        <dbReference type="SAM" id="Phobius"/>
    </source>
</evidence>
<organism evidence="9 10">
    <name type="scientific">Thalassolituus marinus</name>
    <dbReference type="NCBI Taxonomy" id="671053"/>
    <lineage>
        <taxon>Bacteria</taxon>
        <taxon>Pseudomonadati</taxon>
        <taxon>Pseudomonadota</taxon>
        <taxon>Gammaproteobacteria</taxon>
        <taxon>Oceanospirillales</taxon>
        <taxon>Oceanospirillaceae</taxon>
        <taxon>Thalassolituus</taxon>
    </lineage>
</organism>
<dbReference type="EMBL" id="JAEDAH010000042">
    <property type="protein sequence ID" value="MCA6063674.1"/>
    <property type="molecule type" value="Genomic_DNA"/>
</dbReference>
<dbReference type="InterPro" id="IPR050790">
    <property type="entry name" value="ExbB/TolQ_transport"/>
</dbReference>
<dbReference type="RefSeq" id="WP_225673894.1">
    <property type="nucleotide sequence ID" value="NZ_JAEDAH010000042.1"/>
</dbReference>
<reference evidence="9 10" key="1">
    <citation type="submission" date="2020-12" db="EMBL/GenBank/DDBJ databases">
        <title>Novel Thalassolituus-related marine hydrocarbonoclastic bacteria mediated algae-derived hydrocarbons mineralization in twilight zone of the northern South China Sea.</title>
        <authorList>
            <person name="Dong C."/>
        </authorList>
    </citation>
    <scope>NUCLEOTIDE SEQUENCE [LARGE SCALE GENOMIC DNA]</scope>
    <source>
        <strain evidence="9 10">IMCC1826</strain>
    </source>
</reference>